<dbReference type="EMBL" id="JACJIP010000020">
    <property type="protein sequence ID" value="MBA9086598.1"/>
    <property type="molecule type" value="Genomic_DNA"/>
</dbReference>
<keyword evidence="2" id="KW-1185">Reference proteome</keyword>
<sequence length="94" mass="10735">MSNSILEQLYFGEIRPEEVIVPKNPEYRALNKKISISKEYFKNILSENDFKLLEETFDLTGESCSMHSTEAFIYGFKMGALMMGEVLGGKNKKS</sequence>
<dbReference type="RefSeq" id="WP_182536862.1">
    <property type="nucleotide sequence ID" value="NZ_JACJIP010000020.1"/>
</dbReference>
<dbReference type="AlphaFoldDB" id="A0A7W3XSH9"/>
<gene>
    <name evidence="1" type="ORF">FHR92_003078</name>
</gene>
<name>A0A7W3XSH9_9BACL</name>
<comment type="caution">
    <text evidence="1">The sequence shown here is derived from an EMBL/GenBank/DDBJ whole genome shotgun (WGS) entry which is preliminary data.</text>
</comment>
<accession>A0A7W3XSH9</accession>
<dbReference type="Proteomes" id="UP000567067">
    <property type="component" value="Unassembled WGS sequence"/>
</dbReference>
<dbReference type="InterPro" id="IPR049215">
    <property type="entry name" value="DUF6809"/>
</dbReference>
<protein>
    <submittedName>
        <fullName evidence="1">Uncharacterized protein</fullName>
    </submittedName>
</protein>
<evidence type="ECO:0000313" key="1">
    <source>
        <dbReference type="EMBL" id="MBA9086598.1"/>
    </source>
</evidence>
<organism evidence="1 2">
    <name type="scientific">Fontibacillus solani</name>
    <dbReference type="NCBI Taxonomy" id="1572857"/>
    <lineage>
        <taxon>Bacteria</taxon>
        <taxon>Bacillati</taxon>
        <taxon>Bacillota</taxon>
        <taxon>Bacilli</taxon>
        <taxon>Bacillales</taxon>
        <taxon>Paenibacillaceae</taxon>
        <taxon>Fontibacillus</taxon>
    </lineage>
</organism>
<reference evidence="1 2" key="1">
    <citation type="submission" date="2020-08" db="EMBL/GenBank/DDBJ databases">
        <title>Genomic Encyclopedia of Type Strains, Phase III (KMG-III): the genomes of soil and plant-associated and newly described type strains.</title>
        <authorList>
            <person name="Whitman W."/>
        </authorList>
    </citation>
    <scope>NUCLEOTIDE SEQUENCE [LARGE SCALE GENOMIC DNA]</scope>
    <source>
        <strain evidence="1 2">CECT 8693</strain>
    </source>
</reference>
<dbReference type="Pfam" id="PF20648">
    <property type="entry name" value="DUF6809"/>
    <property type="match status" value="1"/>
</dbReference>
<proteinExistence type="predicted"/>
<evidence type="ECO:0000313" key="2">
    <source>
        <dbReference type="Proteomes" id="UP000567067"/>
    </source>
</evidence>